<dbReference type="VEuPathDB" id="PlasmoDB:PKA1H_060005000"/>
<dbReference type="VEuPathDB" id="PlasmoDB:PKA1H_100005000"/>
<dbReference type="Pfam" id="PF12887">
    <property type="entry name" value="SICA_alpha"/>
    <property type="match status" value="1"/>
</dbReference>
<feature type="coiled-coil region" evidence="1">
    <location>
        <begin position="537"/>
        <end position="598"/>
    </location>
</feature>
<dbReference type="VEuPathDB" id="PlasmoDB:PKNH_0001100"/>
<comment type="caution">
    <text evidence="5">The sequence shown here is derived from an EMBL/GenBank/DDBJ whole genome shotgun (WGS) entry which is preliminary data.</text>
</comment>
<accession>A0A1Y3DYC9</accession>
<dbReference type="VEuPathDB" id="PlasmoDB:PKA1H_040030200"/>
<evidence type="ECO:0000313" key="5">
    <source>
        <dbReference type="EMBL" id="OTN68208.1"/>
    </source>
</evidence>
<dbReference type="Pfam" id="PF12879">
    <property type="entry name" value="SICA_C"/>
    <property type="match status" value="1"/>
</dbReference>
<feature type="domain" description="Schizont-infected cell agglutination extracellular beta" evidence="2">
    <location>
        <begin position="1414"/>
        <end position="1600"/>
    </location>
</feature>
<dbReference type="VEuPathDB" id="PlasmoDB:PKNH_0600100"/>
<dbReference type="InterPro" id="IPR024285">
    <property type="entry name" value="SICA_extracell_b"/>
</dbReference>
<feature type="domain" description="Schizont-infected cell agglutination extracellular beta" evidence="2">
    <location>
        <begin position="1192"/>
        <end position="1357"/>
    </location>
</feature>
<dbReference type="Pfam" id="PF12878">
    <property type="entry name" value="SICA_beta"/>
    <property type="match status" value="6"/>
</dbReference>
<feature type="domain" description="Schizont-infected cell agglutination C-terminal" evidence="3">
    <location>
        <begin position="1661"/>
        <end position="1798"/>
    </location>
</feature>
<evidence type="ECO:0000259" key="2">
    <source>
        <dbReference type="Pfam" id="PF12878"/>
    </source>
</evidence>
<dbReference type="InterPro" id="IPR024290">
    <property type="entry name" value="SICA_extracell_a"/>
</dbReference>
<evidence type="ECO:0000313" key="6">
    <source>
        <dbReference type="Proteomes" id="UP000195012"/>
    </source>
</evidence>
<feature type="domain" description="Schizont-infected cell agglutination extracellular beta" evidence="2">
    <location>
        <begin position="549"/>
        <end position="719"/>
    </location>
</feature>
<organism evidence="5 6">
    <name type="scientific">Plasmodium knowlesi</name>
    <dbReference type="NCBI Taxonomy" id="5850"/>
    <lineage>
        <taxon>Eukaryota</taxon>
        <taxon>Sar</taxon>
        <taxon>Alveolata</taxon>
        <taxon>Apicomplexa</taxon>
        <taxon>Aconoidasida</taxon>
        <taxon>Haemosporida</taxon>
        <taxon>Plasmodiidae</taxon>
        <taxon>Plasmodium</taxon>
        <taxon>Plasmodium (Plasmodium)</taxon>
    </lineage>
</organism>
<dbReference type="InterPro" id="IPR024288">
    <property type="entry name" value="SICA_C"/>
</dbReference>
<dbReference type="OrthoDB" id="389533at2759"/>
<feature type="domain" description="Schizont-infected cell agglutination extracellular beta" evidence="2">
    <location>
        <begin position="770"/>
        <end position="938"/>
    </location>
</feature>
<dbReference type="Proteomes" id="UP000195012">
    <property type="component" value="Unassembled WGS sequence"/>
</dbReference>
<feature type="domain" description="Schizont-infected cell agglutination extracellular beta" evidence="2">
    <location>
        <begin position="342"/>
        <end position="510"/>
    </location>
</feature>
<dbReference type="EMBL" id="NETL01000017">
    <property type="protein sequence ID" value="OTN68208.1"/>
    <property type="molecule type" value="Genomic_DNA"/>
</dbReference>
<reference evidence="5 6" key="1">
    <citation type="submission" date="2017-05" db="EMBL/GenBank/DDBJ databases">
        <title>PacBio assembly of a Plasmodium knowlesi genome sequence with Hi-C correction and manual annotation of the SICAvar gene family.</title>
        <authorList>
            <person name="Lapp S.A."/>
            <person name="Geraldo J.A."/>
            <person name="Chien J.-T."/>
            <person name="Ay F."/>
            <person name="Pakala S.B."/>
            <person name="Batugedara G."/>
            <person name="Humphrey J.C."/>
            <person name="Debarry J.D."/>
            <person name="Le Roch K.G."/>
            <person name="Galinski M.R."/>
            <person name="Kissinger J.C."/>
        </authorList>
    </citation>
    <scope>NUCLEOTIDE SEQUENCE [LARGE SCALE GENOMIC DNA]</scope>
    <source>
        <strain evidence="6">Malayan Strain Pk1 (A+)</strain>
    </source>
</reference>
<proteinExistence type="predicted"/>
<gene>
    <name evidence="5" type="ORF">PKNOH_S030339301</name>
</gene>
<evidence type="ECO:0000259" key="4">
    <source>
        <dbReference type="Pfam" id="PF12887"/>
    </source>
</evidence>
<sequence length="1799" mass="200775">MATGNDGFLKAWLDKHANAASTSTGSVDAEGKAKEITDKLKAELEEAWSKLKESLTKSEAKEIKTLCGNALVEHVEKAEGSGKQDMRNEYVKDLCKGLMGIRYFMSGIKEVESNGVEVERGLTEDKWFARCTVGMLALSEIYGDHCKLNRVIDYVEPLVENNLTIHVQRRGLESWMIKKCEGKVDANAIMIGRTVLGDQIKDWVQEKRGGSDTSPWRVRQLWNSKWKHVCPRDKRSSIMTSDEKREKLNENKDSMVQLMKLDSTQNGSGAQASTIADILADPDNNYALKEEVLKQVFIDAMQGDSAAGSTSPFNMAKLNEHLNKEYQRTSADVCIKGKTDPCERLKCIVDYLSARDAAAAAAQPGLGSTAVTDTFWTKNVQELWDELAKKMKGTNVKDDGVTECKDLDNPSDKTACKYLHAGLKQLYDPSSSVLNNPSFRQTMGCFLLHAYAKHMKDKAVCDIDQGITAAFNAWKEPSKQTSSICHGNGNGKTCIPCQWDGKNEWEKCDIKTTGTTGTSEIVKTKLEKFVNDNDPDIKEMTKQINKVEKLCDQVKCVTARWMNGANGGSKKREWTEVWDEVQKELKKLGSEIESKKEEVGTYCNQLSKDSDGKDACILIAAGLKNLYDIKGDDAAAPGSGNDAVTASFERTMRCVLLNAIADKLQDQKFPCTDEKKVADAITKAFEKSGTIKSEGVGCKTNDKCFECKRVPLNDLNGCNLDSKSTDQNVKTKVEKVLNEEGGQGKKEMDQIWDQAIKDICKPCTRNNGDSLCDQLKCIGTKWKSNRGYHNYNNIKNDFKTHLTHLLTYMKDTDHQSKVATYCDEDTNGHTWSVGDAAGEANKTACKLVAAGLQRISTIQQSYSKRDDNNPYDNQEFKQFTFCLMLKAVVQKMKEQSPICDIQPGITKAFSVVDKIKSEHCKNDKPCILCNWSDGDYDELKECRIDKDNDKVKDKLDSLLKVADNEVRGALKAIADTPGNKGPSLCNRLQCLSSKVEALKSQPSMESAAENFWKDEVKDLWKDLSAAMTKTNGKDTNGGQCAKVDGERDATHSEQTACNYLHAGLTELYKTNGSTPTATPSAANGKLLDNPLLRQTVGCLLLHAYAKKMKSEAKCLVESGIKKAFGTAPKDFNKECENGSSCIECKWDENIFKTCTITTKNTPEGVEKKLTEVQSKINNTSTYTLKDINITASLCDKIKCAASNWFRRQKEASAANGGTTKTWCQFWDEGVKVELQKLFQDISSKGTNGTIYCKYFGDGNADSVERKACNHIAAGLKYIKDINSSGNDQLFKRIVGCIALNMYADEIIKRSQDKCPIDKKRIEQMFKYWNLFNNNNSCSSGDNNCFKCERNENFKDCELSVSNTLFNPQPNGNCDNGATNVKTKMEGLLLNNEHNPSKSIPQVKSTLTTITNMDTFCSKMQCAAKQYYKSNNKNAKPLSWSDIDSDAKDELKELLEYMIKPDNQSAAAQYCKDNENKWNAMGHKEGKTNKAACLLFASGLKHIYTHGIVQKNGQVKDHVKGPSFEQTMGCLFLKEYAKQLKEMAKKQKKYRVHPNCSVDSGIDHAFEKSKVIMQASPQCKKNVNNDCFECDLNKGYDKCSIGDDDVGNKAKDLFEGESEQNHMQQTLENTVCPILLTDILTPFLPLAPVSIGLSAMAYYLWKYFGPLGKGGARLRRSPAEIPGPSVQEQVYDHVQQDSSHEYQLVKERKPRSVPTRTKRSGRVNRRTIIEIHFEVLDECQKGDTQLNQKDFLELLVQEFMGSEFMEEEEQVPKEELFMEGVSMESVPIKEVPSLGSGLMV</sequence>
<feature type="domain" description="Schizont-infected cell agglutination extracellular beta" evidence="2">
    <location>
        <begin position="983"/>
        <end position="1156"/>
    </location>
</feature>
<protein>
    <submittedName>
        <fullName evidence="5">SICAvar-type I</fullName>
    </submittedName>
</protein>
<dbReference type="VEuPathDB" id="PlasmoDB:PKNOH_S030339301"/>
<evidence type="ECO:0000259" key="3">
    <source>
        <dbReference type="Pfam" id="PF12879"/>
    </source>
</evidence>
<evidence type="ECO:0000256" key="1">
    <source>
        <dbReference type="SAM" id="Coils"/>
    </source>
</evidence>
<keyword evidence="1" id="KW-0175">Coiled coil</keyword>
<feature type="domain" description="Schizont-infected cell agglutination extracellular alpha" evidence="4">
    <location>
        <begin position="7"/>
        <end position="203"/>
    </location>
</feature>
<dbReference type="VEuPathDB" id="PlasmoDB:PKA1H_020005000"/>
<name>A0A1Y3DYC9_PLAKN</name>